<reference evidence="7" key="1">
    <citation type="submission" date="2021-03" db="EMBL/GenBank/DDBJ databases">
        <title>Chromosome level genome of the anhydrobiotic midge Polypedilum vanderplanki.</title>
        <authorList>
            <person name="Yoshida Y."/>
            <person name="Kikawada T."/>
            <person name="Gusev O."/>
        </authorList>
    </citation>
    <scope>NUCLEOTIDE SEQUENCE</scope>
    <source>
        <strain evidence="7">NIAS01</strain>
        <tissue evidence="7">Whole body or cell culture</tissue>
    </source>
</reference>
<dbReference type="GO" id="GO:0008270">
    <property type="term" value="F:zinc ion binding"/>
    <property type="evidence" value="ECO:0007669"/>
    <property type="project" value="UniProtKB-KW"/>
</dbReference>
<dbReference type="SUPFAM" id="SSF82199">
    <property type="entry name" value="SET domain"/>
    <property type="match status" value="1"/>
</dbReference>
<dbReference type="InterPro" id="IPR002893">
    <property type="entry name" value="Znf_MYND"/>
</dbReference>
<dbReference type="PROSITE" id="PS01360">
    <property type="entry name" value="ZF_MYND_1"/>
    <property type="match status" value="1"/>
</dbReference>
<dbReference type="Gene3D" id="1.25.40.10">
    <property type="entry name" value="Tetratricopeptide repeat domain"/>
    <property type="match status" value="1"/>
</dbReference>
<dbReference type="GO" id="GO:0008276">
    <property type="term" value="F:protein methyltransferase activity"/>
    <property type="evidence" value="ECO:0007669"/>
    <property type="project" value="UniProtKB-ARBA"/>
</dbReference>
<feature type="domain" description="SET" evidence="5">
    <location>
        <begin position="130"/>
        <end position="417"/>
    </location>
</feature>
<dbReference type="SUPFAM" id="SSF48452">
    <property type="entry name" value="TPR-like"/>
    <property type="match status" value="1"/>
</dbReference>
<gene>
    <name evidence="7" type="ORF">PVAND_001307</name>
</gene>
<dbReference type="Gene3D" id="2.170.270.10">
    <property type="entry name" value="SET domain"/>
    <property type="match status" value="1"/>
</dbReference>
<keyword evidence="3" id="KW-0862">Zinc</keyword>
<proteinExistence type="predicted"/>
<accession>A0A9J6BN04</accession>
<dbReference type="SUPFAM" id="SSF144232">
    <property type="entry name" value="HIT/MYND zinc finger-like"/>
    <property type="match status" value="1"/>
</dbReference>
<protein>
    <submittedName>
        <fullName evidence="7">Uncharacterized protein</fullName>
    </submittedName>
</protein>
<dbReference type="PANTHER" id="PTHR47111">
    <property type="entry name" value="BCDNA.LD29892"/>
    <property type="match status" value="1"/>
</dbReference>
<dbReference type="PROSITE" id="PS50280">
    <property type="entry name" value="SET"/>
    <property type="match status" value="1"/>
</dbReference>
<keyword evidence="1" id="KW-0479">Metal-binding</keyword>
<dbReference type="GO" id="GO:0008757">
    <property type="term" value="F:S-adenosylmethionine-dependent methyltransferase activity"/>
    <property type="evidence" value="ECO:0007669"/>
    <property type="project" value="UniProtKB-ARBA"/>
</dbReference>
<dbReference type="Pfam" id="PF00856">
    <property type="entry name" value="SET"/>
    <property type="match status" value="1"/>
</dbReference>
<sequence>MESILRKSNKISEACRNEGNRLYIKKKFFDAILKYNESLCYSENKSENAGMAYANRSAVYFEMKLYKNCLRNIELAKSHNYPEKNFHILNKREEKCQNLMKNSQTMNNDDEVNFFKLSYEGHKNLTSVANCLELKYDKKYGRHIVTNKDLSVGDIVAIEDPVFQVIKADDRYSTCYNSNVYQRCSNCLNENLLDLIPCESCTKTMFCSEKCKNYSQSNYHKYECPIIDELLQSGIKHIILKILFESISIFNHNIENFKRFINDHSETNLTIFQTFISSKKRENLLLATLSLSSVTEQNENSLEDFIKIFQKTSTLKLLWKDHMGFISGILQKLIIIGNRDIHGIGSWSLRQNGIENHEELKNPSQYQQIIGNACFLFSSLLNHSCAPNIKRLNYKNKNIIIVSRPIKAGQQLFDSYRQNFNLQVKEERQENLLKHYGFKCDCEACMNNWPINSQLKVIDESLLEYVWESHDELPYLIDSKIAEKRFREYCIVFTKHHADFPSAELIVLQECISNCLLSITKPSFQFP</sequence>
<evidence type="ECO:0000259" key="5">
    <source>
        <dbReference type="PROSITE" id="PS50280"/>
    </source>
</evidence>
<evidence type="ECO:0000259" key="6">
    <source>
        <dbReference type="PROSITE" id="PS50865"/>
    </source>
</evidence>
<dbReference type="InterPro" id="IPR046341">
    <property type="entry name" value="SET_dom_sf"/>
</dbReference>
<dbReference type="PROSITE" id="PS50865">
    <property type="entry name" value="ZF_MYND_2"/>
    <property type="match status" value="1"/>
</dbReference>
<evidence type="ECO:0000256" key="4">
    <source>
        <dbReference type="PROSITE-ProRule" id="PRU00134"/>
    </source>
</evidence>
<dbReference type="Proteomes" id="UP001107558">
    <property type="component" value="Chromosome 3"/>
</dbReference>
<dbReference type="PANTHER" id="PTHR47111:SF1">
    <property type="entry name" value="SET AND MYND DOMAIN-CONTAINING PROTEIN 4"/>
    <property type="match status" value="1"/>
</dbReference>
<name>A0A9J6BN04_POLVA</name>
<dbReference type="Gene3D" id="6.10.140.2220">
    <property type="match status" value="1"/>
</dbReference>
<dbReference type="Pfam" id="PF01753">
    <property type="entry name" value="zf-MYND"/>
    <property type="match status" value="1"/>
</dbReference>
<evidence type="ECO:0000313" key="7">
    <source>
        <dbReference type="EMBL" id="KAG5671093.1"/>
    </source>
</evidence>
<keyword evidence="2 4" id="KW-0863">Zinc-finger</keyword>
<evidence type="ECO:0000313" key="8">
    <source>
        <dbReference type="Proteomes" id="UP001107558"/>
    </source>
</evidence>
<organism evidence="7 8">
    <name type="scientific">Polypedilum vanderplanki</name>
    <name type="common">Sleeping chironomid midge</name>
    <dbReference type="NCBI Taxonomy" id="319348"/>
    <lineage>
        <taxon>Eukaryota</taxon>
        <taxon>Metazoa</taxon>
        <taxon>Ecdysozoa</taxon>
        <taxon>Arthropoda</taxon>
        <taxon>Hexapoda</taxon>
        <taxon>Insecta</taxon>
        <taxon>Pterygota</taxon>
        <taxon>Neoptera</taxon>
        <taxon>Endopterygota</taxon>
        <taxon>Diptera</taxon>
        <taxon>Nematocera</taxon>
        <taxon>Chironomoidea</taxon>
        <taxon>Chironomidae</taxon>
        <taxon>Chironominae</taxon>
        <taxon>Polypedilum</taxon>
        <taxon>Polypedilum</taxon>
    </lineage>
</organism>
<dbReference type="EMBL" id="JADBJN010000003">
    <property type="protein sequence ID" value="KAG5671093.1"/>
    <property type="molecule type" value="Genomic_DNA"/>
</dbReference>
<dbReference type="InterPro" id="IPR001214">
    <property type="entry name" value="SET_dom"/>
</dbReference>
<evidence type="ECO:0000256" key="1">
    <source>
        <dbReference type="ARBA" id="ARBA00022723"/>
    </source>
</evidence>
<evidence type="ECO:0000256" key="2">
    <source>
        <dbReference type="ARBA" id="ARBA00022771"/>
    </source>
</evidence>
<dbReference type="GO" id="GO:0008170">
    <property type="term" value="F:N-methyltransferase activity"/>
    <property type="evidence" value="ECO:0007669"/>
    <property type="project" value="UniProtKB-ARBA"/>
</dbReference>
<evidence type="ECO:0000256" key="3">
    <source>
        <dbReference type="ARBA" id="ARBA00022833"/>
    </source>
</evidence>
<comment type="caution">
    <text evidence="7">The sequence shown here is derived from an EMBL/GenBank/DDBJ whole genome shotgun (WGS) entry which is preliminary data.</text>
</comment>
<dbReference type="AlphaFoldDB" id="A0A9J6BN04"/>
<keyword evidence="8" id="KW-1185">Reference proteome</keyword>
<dbReference type="Gene3D" id="1.10.220.160">
    <property type="match status" value="1"/>
</dbReference>
<dbReference type="InterPro" id="IPR011990">
    <property type="entry name" value="TPR-like_helical_dom_sf"/>
</dbReference>
<dbReference type="OrthoDB" id="6054366at2759"/>
<feature type="domain" description="MYND-type" evidence="6">
    <location>
        <begin position="184"/>
        <end position="224"/>
    </location>
</feature>